<evidence type="ECO:0000313" key="3">
    <source>
        <dbReference type="Proteomes" id="UP000032025"/>
    </source>
</evidence>
<feature type="chain" id="PRO_5002199781" evidence="1">
    <location>
        <begin position="19"/>
        <end position="105"/>
    </location>
</feature>
<reference evidence="2 3" key="1">
    <citation type="submission" date="2014-08" db="EMBL/GenBank/DDBJ databases">
        <title>Whole genome shotgun sequence of Sphingomonas paucimobilis NBRC 13935.</title>
        <authorList>
            <person name="Hosoyama A."/>
            <person name="Hashimoto M."/>
            <person name="Hosoyama Y."/>
            <person name="Noguchi M."/>
            <person name="Uohara A."/>
            <person name="Ohji S."/>
            <person name="Katano-Makiyama Y."/>
            <person name="Ichikawa N."/>
            <person name="Kimura A."/>
            <person name="Yamazoe A."/>
            <person name="Fujita N."/>
        </authorList>
    </citation>
    <scope>NUCLEOTIDE SEQUENCE [LARGE SCALE GENOMIC DNA]</scope>
    <source>
        <strain evidence="2 3">NBRC 13935</strain>
    </source>
</reference>
<evidence type="ECO:0000256" key="1">
    <source>
        <dbReference type="SAM" id="SignalP"/>
    </source>
</evidence>
<protein>
    <submittedName>
        <fullName evidence="2">DNA, contig: SP643</fullName>
    </submittedName>
</protein>
<dbReference type="EMBL" id="BBJS01000043">
    <property type="protein sequence ID" value="GAN14531.1"/>
    <property type="molecule type" value="Genomic_DNA"/>
</dbReference>
<dbReference type="InterPro" id="IPR045503">
    <property type="entry name" value="DUF6488"/>
</dbReference>
<gene>
    <name evidence="2" type="ORF">SP6_43_00280</name>
</gene>
<keyword evidence="1" id="KW-0732">Signal</keyword>
<keyword evidence="3" id="KW-1185">Reference proteome</keyword>
<dbReference type="RefSeq" id="WP_042469191.1">
    <property type="nucleotide sequence ID" value="NZ_BBJS01000043.1"/>
</dbReference>
<proteinExistence type="predicted"/>
<feature type="signal peptide" evidence="1">
    <location>
        <begin position="1"/>
        <end position="18"/>
    </location>
</feature>
<evidence type="ECO:0000313" key="2">
    <source>
        <dbReference type="EMBL" id="GAN14531.1"/>
    </source>
</evidence>
<dbReference type="AlphaFoldDB" id="A0A0C9MV07"/>
<dbReference type="Pfam" id="PF20098">
    <property type="entry name" value="DUF6488"/>
    <property type="match status" value="1"/>
</dbReference>
<accession>A0A0C9MV07</accession>
<name>A0A0C9MV07_SPHPI</name>
<organism evidence="2 3">
    <name type="scientific">Sphingomonas paucimobilis NBRC 13935</name>
    <dbReference type="NCBI Taxonomy" id="1219050"/>
    <lineage>
        <taxon>Bacteria</taxon>
        <taxon>Pseudomonadati</taxon>
        <taxon>Pseudomonadota</taxon>
        <taxon>Alphaproteobacteria</taxon>
        <taxon>Sphingomonadales</taxon>
        <taxon>Sphingomonadaceae</taxon>
        <taxon>Sphingomonas</taxon>
    </lineage>
</organism>
<comment type="caution">
    <text evidence="2">The sequence shown here is derived from an EMBL/GenBank/DDBJ whole genome shotgun (WGS) entry which is preliminary data.</text>
</comment>
<dbReference type="Proteomes" id="UP000032025">
    <property type="component" value="Unassembled WGS sequence"/>
</dbReference>
<sequence>MKYAVLAVAVLAAAPAAAHPVHDEEAHSQAPAEVARQHVVRMVTQSKLAPSWSKAKVEGTAQRTANGARQTVVTFTNPSEPVARRTLHVVIGADGKVVSANPSAS</sequence>
<dbReference type="GeneID" id="78486515"/>